<feature type="compositionally biased region" description="Basic and acidic residues" evidence="1">
    <location>
        <begin position="10"/>
        <end position="33"/>
    </location>
</feature>
<feature type="compositionally biased region" description="Basic and acidic residues" evidence="1">
    <location>
        <begin position="57"/>
        <end position="66"/>
    </location>
</feature>
<evidence type="ECO:0000313" key="3">
    <source>
        <dbReference type="Proteomes" id="UP000198716"/>
    </source>
</evidence>
<gene>
    <name evidence="2" type="ORF">SAMN04487819_104326</name>
</gene>
<evidence type="ECO:0000313" key="2">
    <source>
        <dbReference type="EMBL" id="SFD88028.1"/>
    </source>
</evidence>
<dbReference type="EMBL" id="FOMZ01000004">
    <property type="protein sequence ID" value="SFD88028.1"/>
    <property type="molecule type" value="Genomic_DNA"/>
</dbReference>
<feature type="region of interest" description="Disordered" evidence="1">
    <location>
        <begin position="53"/>
        <end position="79"/>
    </location>
</feature>
<dbReference type="AlphaFoldDB" id="A0A1I1W0W0"/>
<sequence length="95" mass="9738">MAVATGPDHAAGRPVREAPKERSEPVRQQEGPRRAMAGTFLCAVVPVVPSVATGDRSASDTADHVTDGQPGEVAAGSRRGTSRGLLGLLGLLILL</sequence>
<evidence type="ECO:0000256" key="1">
    <source>
        <dbReference type="SAM" id="MobiDB-lite"/>
    </source>
</evidence>
<accession>A0A1I1W0W0</accession>
<proteinExistence type="predicted"/>
<keyword evidence="3" id="KW-1185">Reference proteome</keyword>
<organism evidence="2 3">
    <name type="scientific">Actinopolyspora alba</name>
    <dbReference type="NCBI Taxonomy" id="673379"/>
    <lineage>
        <taxon>Bacteria</taxon>
        <taxon>Bacillati</taxon>
        <taxon>Actinomycetota</taxon>
        <taxon>Actinomycetes</taxon>
        <taxon>Actinopolysporales</taxon>
        <taxon>Actinopolysporaceae</taxon>
        <taxon>Actinopolyspora</taxon>
        <taxon>Actinopolyspora alba group</taxon>
    </lineage>
</organism>
<dbReference type="Proteomes" id="UP000198716">
    <property type="component" value="Unassembled WGS sequence"/>
</dbReference>
<name>A0A1I1W0W0_9ACTN</name>
<feature type="region of interest" description="Disordered" evidence="1">
    <location>
        <begin position="1"/>
        <end position="34"/>
    </location>
</feature>
<reference evidence="3" key="1">
    <citation type="submission" date="2016-10" db="EMBL/GenBank/DDBJ databases">
        <authorList>
            <person name="Varghese N."/>
            <person name="Submissions S."/>
        </authorList>
    </citation>
    <scope>NUCLEOTIDE SEQUENCE [LARGE SCALE GENOMIC DNA]</scope>
    <source>
        <strain evidence="3">DSM 45004</strain>
    </source>
</reference>
<protein>
    <submittedName>
        <fullName evidence="2">Uncharacterized protein</fullName>
    </submittedName>
</protein>